<dbReference type="InterPro" id="IPR036188">
    <property type="entry name" value="FAD/NAD-bd_sf"/>
</dbReference>
<dbReference type="SUPFAM" id="SSF51905">
    <property type="entry name" value="FAD/NAD(P)-binding domain"/>
    <property type="match status" value="2"/>
</dbReference>
<reference evidence="1 2" key="1">
    <citation type="submission" date="2020-07" db="EMBL/GenBank/DDBJ databases">
        <title>Complete genome sequence of Mycolicibacterium litorale like strain isolated from cardiac implantable electronic device infection.</title>
        <authorList>
            <person name="Fukano H."/>
            <person name="Miyama H."/>
            <person name="Hoshino Y."/>
        </authorList>
    </citation>
    <scope>NUCLEOTIDE SEQUENCE [LARGE SCALE GENOMIC DNA]</scope>
    <source>
        <strain evidence="1 2">NIIDNTM18</strain>
    </source>
</reference>
<dbReference type="AlphaFoldDB" id="A0A6S6PB93"/>
<dbReference type="InterPro" id="IPR051209">
    <property type="entry name" value="FAD-bind_Monooxygenase_sf"/>
</dbReference>
<name>A0A6S6PB93_9MYCO</name>
<dbReference type="Gene3D" id="3.50.50.60">
    <property type="entry name" value="FAD/NAD(P)-binding domain"/>
    <property type="match status" value="2"/>
</dbReference>
<sequence>MRGNLDRKPALGGYLVAMGEGLLDAIIVGAGFGGMGAAIQLNRVGYDNLAILDREDDLGGTWHINRYPRLTVDVPTTTYSYWFEPYPFWSRLYAPGEELKQYADHIADKYHLRRYMRFHTTVDGARWDEDAQVWRVTLGSGETMASRMLVTATGFLSQPRVPDIPGIADFTGKMVHSTRWDHSFPMEGRRVGIIGTGVTAVQLVPELAEKASSLTVFQRTPIWVIPKMDFPIPHWLQKLFVRVPPLQRALRFVTDGMGELGVIPGIVFYRWAKPLTVVAAKFSKLHMFLSIRNKDLRRKLTPDYDFGCKRPTYHNSYYRTLAKPNVRLETSGIQRVDPDGIVTADGHKEHIDTLVLATGFDLWDANFPAIEVVGRDGRNLGKWWRDNRFQTYQGISVPYFPNFLNLASPYSFAGFSFFNTMEYQMRHMDRLLRELQRQAAGTFEVTEEASTRFFDRISERAEDMVFFRGNCASSRSYYYRGNATMMRPTSTRNAVRESMRFPLSDYAFR</sequence>
<evidence type="ECO:0000313" key="2">
    <source>
        <dbReference type="Proteomes" id="UP000515734"/>
    </source>
</evidence>
<dbReference type="EMBL" id="AP023287">
    <property type="protein sequence ID" value="BCI53458.1"/>
    <property type="molecule type" value="Genomic_DNA"/>
</dbReference>
<dbReference type="PRINTS" id="PR00411">
    <property type="entry name" value="PNDRDTASEI"/>
</dbReference>
<dbReference type="PANTHER" id="PTHR42877:SF4">
    <property type="entry name" value="FAD_NAD(P)-BINDING DOMAIN-CONTAINING PROTEIN-RELATED"/>
    <property type="match status" value="1"/>
</dbReference>
<proteinExistence type="predicted"/>
<evidence type="ECO:0000313" key="1">
    <source>
        <dbReference type="EMBL" id="BCI53458.1"/>
    </source>
</evidence>
<dbReference type="PANTHER" id="PTHR42877">
    <property type="entry name" value="L-ORNITHINE N(5)-MONOOXYGENASE-RELATED"/>
    <property type="match status" value="1"/>
</dbReference>
<accession>A0A6S6PB93</accession>
<organism evidence="1 2">
    <name type="scientific">Mycolicibacterium litorale</name>
    <dbReference type="NCBI Taxonomy" id="758802"/>
    <lineage>
        <taxon>Bacteria</taxon>
        <taxon>Bacillati</taxon>
        <taxon>Actinomycetota</taxon>
        <taxon>Actinomycetes</taxon>
        <taxon>Mycobacteriales</taxon>
        <taxon>Mycobacteriaceae</taxon>
        <taxon>Mycolicibacterium</taxon>
    </lineage>
</organism>
<gene>
    <name evidence="1" type="ORF">NIIDNTM18_27360</name>
</gene>
<dbReference type="Pfam" id="PF13738">
    <property type="entry name" value="Pyr_redox_3"/>
    <property type="match status" value="1"/>
</dbReference>
<protein>
    <submittedName>
        <fullName evidence="1">Pyridine nucleotide-disulfide oxidoreductase</fullName>
    </submittedName>
</protein>
<dbReference type="Proteomes" id="UP000515734">
    <property type="component" value="Chromosome"/>
</dbReference>